<dbReference type="SUPFAM" id="SSF46609">
    <property type="entry name" value="Fe,Mn superoxide dismutase (SOD), N-terminal domain"/>
    <property type="match status" value="1"/>
</dbReference>
<evidence type="ECO:0000256" key="2">
    <source>
        <dbReference type="ARBA" id="ARBA00012682"/>
    </source>
</evidence>
<comment type="similarity">
    <text evidence="1">Belongs to the iron/manganese superoxide dismutase family.</text>
</comment>
<dbReference type="Gene3D" id="3.55.40.20">
    <property type="entry name" value="Iron/manganese superoxide dismutase, C-terminal domain"/>
    <property type="match status" value="1"/>
</dbReference>
<name>A0A9E4K943_9GAMM</name>
<evidence type="ECO:0000313" key="7">
    <source>
        <dbReference type="Proteomes" id="UP000886667"/>
    </source>
</evidence>
<evidence type="ECO:0000313" key="6">
    <source>
        <dbReference type="EMBL" id="MCG7944789.1"/>
    </source>
</evidence>
<keyword evidence="3" id="KW-0479">Metal-binding</keyword>
<dbReference type="PANTHER" id="PTHR11404">
    <property type="entry name" value="SUPEROXIDE DISMUTASE 2"/>
    <property type="match status" value="1"/>
</dbReference>
<dbReference type="Proteomes" id="UP000886667">
    <property type="component" value="Unassembled WGS sequence"/>
</dbReference>
<reference evidence="6" key="1">
    <citation type="journal article" date="2021" name="Proc. Natl. Acad. Sci. U.S.A.">
        <title>Global biogeography of chemosynthetic symbionts reveals both localized and globally distributed symbiont groups. .</title>
        <authorList>
            <person name="Osvatic J.T."/>
            <person name="Wilkins L.G.E."/>
            <person name="Leibrecht L."/>
            <person name="Leray M."/>
            <person name="Zauner S."/>
            <person name="Polzin J."/>
            <person name="Camacho Y."/>
            <person name="Gros O."/>
            <person name="van Gils J.A."/>
            <person name="Eisen J.A."/>
            <person name="Petersen J.M."/>
            <person name="Yuen B."/>
        </authorList>
    </citation>
    <scope>NUCLEOTIDE SEQUENCE</scope>
    <source>
        <strain evidence="6">MAGclacostrist064TRANS</strain>
    </source>
</reference>
<dbReference type="InterPro" id="IPR036324">
    <property type="entry name" value="Mn/Fe_SOD_N_sf"/>
</dbReference>
<evidence type="ECO:0000256" key="1">
    <source>
        <dbReference type="ARBA" id="ARBA00008714"/>
    </source>
</evidence>
<proteinExistence type="inferred from homology"/>
<dbReference type="PANTHER" id="PTHR11404:SF6">
    <property type="entry name" value="SUPEROXIDE DISMUTASE [MN], MITOCHONDRIAL"/>
    <property type="match status" value="1"/>
</dbReference>
<gene>
    <name evidence="6" type="ORF">JAZ07_00425</name>
</gene>
<dbReference type="Pfam" id="PF02777">
    <property type="entry name" value="Sod_Fe_C"/>
    <property type="match status" value="1"/>
</dbReference>
<comment type="caution">
    <text evidence="6">The sequence shown here is derived from an EMBL/GenBank/DDBJ whole genome shotgun (WGS) entry which is preliminary data.</text>
</comment>
<dbReference type="EC" id="1.15.1.1" evidence="2"/>
<dbReference type="AlphaFoldDB" id="A0A9E4K943"/>
<evidence type="ECO:0000259" key="5">
    <source>
        <dbReference type="Pfam" id="PF02777"/>
    </source>
</evidence>
<organism evidence="6 7">
    <name type="scientific">Candidatus Thiodiazotropha taylori</name>
    <dbReference type="NCBI Taxonomy" id="2792791"/>
    <lineage>
        <taxon>Bacteria</taxon>
        <taxon>Pseudomonadati</taxon>
        <taxon>Pseudomonadota</taxon>
        <taxon>Gammaproteobacteria</taxon>
        <taxon>Chromatiales</taxon>
        <taxon>Sedimenticolaceae</taxon>
        <taxon>Candidatus Thiodiazotropha</taxon>
    </lineage>
</organism>
<dbReference type="GO" id="GO:0046872">
    <property type="term" value="F:metal ion binding"/>
    <property type="evidence" value="ECO:0007669"/>
    <property type="project" value="UniProtKB-KW"/>
</dbReference>
<dbReference type="SUPFAM" id="SSF54719">
    <property type="entry name" value="Fe,Mn superoxide dismutase (SOD), C-terminal domain"/>
    <property type="match status" value="1"/>
</dbReference>
<sequence length="174" mass="20437">MKLVDINYDISGLKSVIDPQSFEMHYNKVYKNHISCYNESSNDIPFHKAGAYLHELYFENIRGARQDNYPTGKVAQIIIMRYGSFENFVKTCEEQITRLQGSGWIFMNSAGYINIIPNNRIVKDIALIIDFWEHAYLTKFGTDRISYFRNHLSIINWNVVNQRIIESKKKDDKL</sequence>
<dbReference type="EMBL" id="JAEPCM010000016">
    <property type="protein sequence ID" value="MCG7944789.1"/>
    <property type="molecule type" value="Genomic_DNA"/>
</dbReference>
<keyword evidence="4" id="KW-0560">Oxidoreductase</keyword>
<dbReference type="GO" id="GO:0004784">
    <property type="term" value="F:superoxide dismutase activity"/>
    <property type="evidence" value="ECO:0007669"/>
    <property type="project" value="UniProtKB-EC"/>
</dbReference>
<dbReference type="InterPro" id="IPR019832">
    <property type="entry name" value="Mn/Fe_SOD_C"/>
</dbReference>
<evidence type="ECO:0000256" key="4">
    <source>
        <dbReference type="ARBA" id="ARBA00023002"/>
    </source>
</evidence>
<protein>
    <recommendedName>
        <fullName evidence="2">superoxide dismutase</fullName>
        <ecNumber evidence="2">1.15.1.1</ecNumber>
    </recommendedName>
</protein>
<accession>A0A9E4K943</accession>
<dbReference type="InterPro" id="IPR050265">
    <property type="entry name" value="Fe/Mn_Superoxide_Dismutase"/>
</dbReference>
<feature type="domain" description="Manganese/iron superoxide dismutase C-terminal" evidence="5">
    <location>
        <begin position="70"/>
        <end position="163"/>
    </location>
</feature>
<evidence type="ECO:0000256" key="3">
    <source>
        <dbReference type="ARBA" id="ARBA00022723"/>
    </source>
</evidence>
<dbReference type="InterPro" id="IPR036314">
    <property type="entry name" value="SOD_C_sf"/>
</dbReference>